<protein>
    <submittedName>
        <fullName evidence="1">Uncharacterized protein</fullName>
    </submittedName>
</protein>
<accession>A0A2H3DVQ1</accession>
<evidence type="ECO:0000313" key="1">
    <source>
        <dbReference type="EMBL" id="PBK92363.1"/>
    </source>
</evidence>
<sequence>MKYELVECACVLGGARGLRWFRTSTTNPKSAATIPGKRWEPMRISSRNSSSFSHGYGYEHRGKEVDLYRLSTLRPSLVFVPNNPGVRLTRSLVGYDHYRIHREATSL</sequence>
<dbReference type="AlphaFoldDB" id="A0A2H3DVQ1"/>
<dbReference type="Proteomes" id="UP000217790">
    <property type="component" value="Unassembled WGS sequence"/>
</dbReference>
<dbReference type="InParanoid" id="A0A2H3DVQ1"/>
<evidence type="ECO:0000313" key="2">
    <source>
        <dbReference type="Proteomes" id="UP000217790"/>
    </source>
</evidence>
<name>A0A2H3DVQ1_ARMGA</name>
<organism evidence="1 2">
    <name type="scientific">Armillaria gallica</name>
    <name type="common">Bulbous honey fungus</name>
    <name type="synonym">Armillaria bulbosa</name>
    <dbReference type="NCBI Taxonomy" id="47427"/>
    <lineage>
        <taxon>Eukaryota</taxon>
        <taxon>Fungi</taxon>
        <taxon>Dikarya</taxon>
        <taxon>Basidiomycota</taxon>
        <taxon>Agaricomycotina</taxon>
        <taxon>Agaricomycetes</taxon>
        <taxon>Agaricomycetidae</taxon>
        <taxon>Agaricales</taxon>
        <taxon>Marasmiineae</taxon>
        <taxon>Physalacriaceae</taxon>
        <taxon>Armillaria</taxon>
    </lineage>
</organism>
<proteinExistence type="predicted"/>
<reference evidence="2" key="1">
    <citation type="journal article" date="2017" name="Nat. Ecol. Evol.">
        <title>Genome expansion and lineage-specific genetic innovations in the forest pathogenic fungi Armillaria.</title>
        <authorList>
            <person name="Sipos G."/>
            <person name="Prasanna A.N."/>
            <person name="Walter M.C."/>
            <person name="O'Connor E."/>
            <person name="Balint B."/>
            <person name="Krizsan K."/>
            <person name="Kiss B."/>
            <person name="Hess J."/>
            <person name="Varga T."/>
            <person name="Slot J."/>
            <person name="Riley R."/>
            <person name="Boka B."/>
            <person name="Rigling D."/>
            <person name="Barry K."/>
            <person name="Lee J."/>
            <person name="Mihaltcheva S."/>
            <person name="LaButti K."/>
            <person name="Lipzen A."/>
            <person name="Waldron R."/>
            <person name="Moloney N.M."/>
            <person name="Sperisen C."/>
            <person name="Kredics L."/>
            <person name="Vagvoelgyi C."/>
            <person name="Patrignani A."/>
            <person name="Fitzpatrick D."/>
            <person name="Nagy I."/>
            <person name="Doyle S."/>
            <person name="Anderson J.B."/>
            <person name="Grigoriev I.V."/>
            <person name="Gueldener U."/>
            <person name="Muensterkoetter M."/>
            <person name="Nagy L.G."/>
        </authorList>
    </citation>
    <scope>NUCLEOTIDE SEQUENCE [LARGE SCALE GENOMIC DNA]</scope>
    <source>
        <strain evidence="2">Ar21-2</strain>
    </source>
</reference>
<gene>
    <name evidence="1" type="ORF">ARMGADRAFT_1013533</name>
</gene>
<dbReference type="EMBL" id="KZ293659">
    <property type="protein sequence ID" value="PBK92363.1"/>
    <property type="molecule type" value="Genomic_DNA"/>
</dbReference>
<keyword evidence="2" id="KW-1185">Reference proteome</keyword>